<keyword evidence="1" id="KW-0677">Repeat</keyword>
<dbReference type="EMBL" id="CALNXJ010000062">
    <property type="protein sequence ID" value="CAH3156781.1"/>
    <property type="molecule type" value="Genomic_DNA"/>
</dbReference>
<comment type="caution">
    <text evidence="6">The sequence shown here is derived from an EMBL/GenBank/DDBJ whole genome shotgun (WGS) entry which is preliminary data.</text>
</comment>
<dbReference type="PROSITE" id="PS50102">
    <property type="entry name" value="RRM"/>
    <property type="match status" value="3"/>
</dbReference>
<feature type="domain" description="RRM" evidence="5">
    <location>
        <begin position="101"/>
        <end position="182"/>
    </location>
</feature>
<evidence type="ECO:0000313" key="6">
    <source>
        <dbReference type="EMBL" id="CAH3156781.1"/>
    </source>
</evidence>
<dbReference type="CDD" id="cd00590">
    <property type="entry name" value="RRM_SF"/>
    <property type="match status" value="1"/>
</dbReference>
<dbReference type="PANTHER" id="PTHR24012">
    <property type="entry name" value="RNA BINDING PROTEIN"/>
    <property type="match status" value="1"/>
</dbReference>
<evidence type="ECO:0000256" key="1">
    <source>
        <dbReference type="ARBA" id="ARBA00022737"/>
    </source>
</evidence>
<feature type="domain" description="RRM" evidence="5">
    <location>
        <begin position="29"/>
        <end position="99"/>
    </location>
</feature>
<evidence type="ECO:0000256" key="3">
    <source>
        <dbReference type="PROSITE-ProRule" id="PRU00176"/>
    </source>
</evidence>
<keyword evidence="7" id="KW-1185">Reference proteome</keyword>
<protein>
    <recommendedName>
        <fullName evidence="5">RRM domain-containing protein</fullName>
    </recommendedName>
</protein>
<evidence type="ECO:0000256" key="2">
    <source>
        <dbReference type="ARBA" id="ARBA00022884"/>
    </source>
</evidence>
<feature type="compositionally biased region" description="Polar residues" evidence="4">
    <location>
        <begin position="281"/>
        <end position="293"/>
    </location>
</feature>
<proteinExistence type="predicted"/>
<dbReference type="SMART" id="SM00360">
    <property type="entry name" value="RRM"/>
    <property type="match status" value="3"/>
</dbReference>
<keyword evidence="2 3" id="KW-0694">RNA-binding</keyword>
<accession>A0AAU9XRW5</accession>
<dbReference type="CDD" id="cd12390">
    <property type="entry name" value="RRM3_RAVER"/>
    <property type="match status" value="1"/>
</dbReference>
<dbReference type="GO" id="GO:0003723">
    <property type="term" value="F:RNA binding"/>
    <property type="evidence" value="ECO:0007669"/>
    <property type="project" value="UniProtKB-UniRule"/>
</dbReference>
<dbReference type="InterPro" id="IPR035979">
    <property type="entry name" value="RBD_domain_sf"/>
</dbReference>
<organism evidence="6 7">
    <name type="scientific">Pocillopora meandrina</name>
    <dbReference type="NCBI Taxonomy" id="46732"/>
    <lineage>
        <taxon>Eukaryota</taxon>
        <taxon>Metazoa</taxon>
        <taxon>Cnidaria</taxon>
        <taxon>Anthozoa</taxon>
        <taxon>Hexacorallia</taxon>
        <taxon>Scleractinia</taxon>
        <taxon>Astrocoeniina</taxon>
        <taxon>Pocilloporidae</taxon>
        <taxon>Pocillopora</taxon>
    </lineage>
</organism>
<reference evidence="6 7" key="1">
    <citation type="submission" date="2022-05" db="EMBL/GenBank/DDBJ databases">
        <authorList>
            <consortium name="Genoscope - CEA"/>
            <person name="William W."/>
        </authorList>
    </citation>
    <scope>NUCLEOTIDE SEQUENCE [LARGE SCALE GENOMIC DNA]</scope>
</reference>
<feature type="compositionally biased region" description="Low complexity" evidence="4">
    <location>
        <begin position="370"/>
        <end position="379"/>
    </location>
</feature>
<evidence type="ECO:0000313" key="7">
    <source>
        <dbReference type="Proteomes" id="UP001159428"/>
    </source>
</evidence>
<feature type="domain" description="RRM" evidence="5">
    <location>
        <begin position="193"/>
        <end position="272"/>
    </location>
</feature>
<evidence type="ECO:0000256" key="4">
    <source>
        <dbReference type="SAM" id="MobiDB-lite"/>
    </source>
</evidence>
<gene>
    <name evidence="6" type="ORF">PMEA_00029635</name>
</gene>
<evidence type="ECO:0000259" key="5">
    <source>
        <dbReference type="PROSITE" id="PS50102"/>
    </source>
</evidence>
<dbReference type="AlphaFoldDB" id="A0AAU9XRW5"/>
<dbReference type="InterPro" id="IPR000504">
    <property type="entry name" value="RRM_dom"/>
</dbReference>
<dbReference type="Gene3D" id="3.30.70.330">
    <property type="match status" value="3"/>
</dbReference>
<feature type="region of interest" description="Disordered" evidence="4">
    <location>
        <begin position="828"/>
        <end position="936"/>
    </location>
</feature>
<sequence>MNGAVKLQNNGELETVSSFNPKEEFEKRRWVLITNVPDGVDLEDLKTNFLQGFDVIDLRIEKNSAHVLLGAPEQAVTAINSLNRQSFHGCVLGVSLAPPDSLLFVGNLPFEFKEEQFRSLMSPFGPIERIFLVRSMFTGESKGYGFVDYVTRESACLAKQQLMNTGSKYVGGRILRVNFAEPNLLTYEDLHSKTLFVDRLPRDFTNGEVLKELFSQSGSVTFAQVAVNPQTGISRGFAFVDYGTAEEAERGQKAHNGVLLEGTNIRVAYGTPGRTGASILGGQNTNVGGQSSFGPRPRGPAPHAPQGLDMMAARGPRPLMAPRPLMGSEPWQQMPRGHPGRSPRPLRPGLTGPRFAAGRPRGPGPGGARGPPFGHAPRPLMGRPPGARPMMRHPAGPRGFAGMGVGGPPGVRPVAPRGVPLQPRPLMDFGEQPDGTVLPPEQMQPGPVGLDPSQQHIGETPIPALMGEPMGGGIIPPAAEQGVFGPMGVQPMLQQQEVLVPAPPQQQQQQQQQGMLVPSPLLGPRSAVPQLMQLQTAPSAPVPAYPGTMQITQSQVALMPQSTQQPIMVPAQQVPNNQPVMYAAPSALPAQTMVPQVLHPDPAPLMATPGTVIAGQTDPNTVQYSSPGVQQIAQGDPAPSGAANSGYVVLPADATQQTALYAPQETQSYTLPQSVPGLTTQQPMVQLPMGSVQPTAIIQPQVSTSQPSSIPAVAPPAPQYQWYQQMPPAVGSVAVSTPQAQTTPLQATSVGGIQWGQAEQASQPLMTVSSSGMYGQFQTTQQYQPQQAVTPGSEAMVYYQQPQLQQLQQPQAPQQQQPVPLMQPLPQQQQQLLQPQPQPQPQQQPGAVYPGQMDMSGAGQPGYPSVAGHSTEQAVYPSASVAPQHSAPPVVYSSQQQSQLGAHPQLGQKRAAEGETGQYALQGPPSYYDSNKRLRY</sequence>
<dbReference type="Pfam" id="PF00076">
    <property type="entry name" value="RRM_1"/>
    <property type="match status" value="2"/>
</dbReference>
<name>A0AAU9XRW5_9CNID</name>
<dbReference type="InterPro" id="IPR012677">
    <property type="entry name" value="Nucleotide-bd_a/b_plait_sf"/>
</dbReference>
<dbReference type="Proteomes" id="UP001159428">
    <property type="component" value="Unassembled WGS sequence"/>
</dbReference>
<feature type="compositionally biased region" description="Low complexity" evidence="4">
    <location>
        <begin position="347"/>
        <end position="360"/>
    </location>
</feature>
<dbReference type="SUPFAM" id="SSF54928">
    <property type="entry name" value="RNA-binding domain, RBD"/>
    <property type="match status" value="2"/>
</dbReference>
<feature type="region of interest" description="Disordered" evidence="4">
    <location>
        <begin position="276"/>
        <end position="386"/>
    </location>
</feature>